<dbReference type="AlphaFoldDB" id="A0AA96V8H1"/>
<dbReference type="RefSeq" id="WP_316560072.1">
    <property type="nucleotide sequence ID" value="NZ_CP131062.1"/>
</dbReference>
<dbReference type="KEGG" id="mees:MmiEs2_07200"/>
<gene>
    <name evidence="2" type="ORF">MmiEs2_07200</name>
</gene>
<sequence length="222" mass="23994">MISIRSFFPSLPENSSSAADSGQIISLNNRPPDDVYDKIKKETGADKIYRLSVFLTDKEQLLFAAPAGPDIISGLEDLEFCAKAGFSLIQKLGIKPEIGIISGGRAGDLGRDKTVDQTILTAEALEAKLNSEGISAKHYTILIEDAIKETNFLILPDSLSGEMILKTVAGVGEGVEIGNILLLKPPVGETMSDSRIYIEQLTKKADLKNLDILKEVLAILHL</sequence>
<feature type="compositionally biased region" description="Polar residues" evidence="1">
    <location>
        <begin position="12"/>
        <end position="26"/>
    </location>
</feature>
<reference evidence="2 3" key="1">
    <citation type="submission" date="2023-07" db="EMBL/GenBank/DDBJ databases">
        <title>Closed genome sequence of Methanimicrococcus sp. Es2.</title>
        <authorList>
            <person name="Protasov E."/>
            <person name="Platt K."/>
            <person name="Reeh H."/>
            <person name="Poehlein A."/>
            <person name="Daniel R."/>
            <person name="Brune A."/>
        </authorList>
    </citation>
    <scope>NUCLEOTIDE SEQUENCE [LARGE SCALE GENOMIC DNA]</scope>
    <source>
        <strain evidence="2 3">Es2</strain>
    </source>
</reference>
<name>A0AA96V8H1_9EURY</name>
<dbReference type="SUPFAM" id="SSF53659">
    <property type="entry name" value="Isocitrate/Isopropylmalate dehydrogenase-like"/>
    <property type="match status" value="1"/>
</dbReference>
<proteinExistence type="predicted"/>
<dbReference type="GeneID" id="85197178"/>
<evidence type="ECO:0000313" key="3">
    <source>
        <dbReference type="Proteomes" id="UP001302662"/>
    </source>
</evidence>
<dbReference type="EMBL" id="CP131062">
    <property type="protein sequence ID" value="WNY28529.1"/>
    <property type="molecule type" value="Genomic_DNA"/>
</dbReference>
<feature type="region of interest" description="Disordered" evidence="1">
    <location>
        <begin position="1"/>
        <end position="26"/>
    </location>
</feature>
<evidence type="ECO:0000256" key="1">
    <source>
        <dbReference type="SAM" id="MobiDB-lite"/>
    </source>
</evidence>
<protein>
    <submittedName>
        <fullName evidence="2">Uncharacterized protein</fullName>
    </submittedName>
</protein>
<accession>A0AA96V8H1</accession>
<keyword evidence="3" id="KW-1185">Reference proteome</keyword>
<dbReference type="Proteomes" id="UP001302662">
    <property type="component" value="Chromosome"/>
</dbReference>
<evidence type="ECO:0000313" key="2">
    <source>
        <dbReference type="EMBL" id="WNY28529.1"/>
    </source>
</evidence>
<organism evidence="2 3">
    <name type="scientific">Methanimicrococcus stummii</name>
    <dbReference type="NCBI Taxonomy" id="3028294"/>
    <lineage>
        <taxon>Archaea</taxon>
        <taxon>Methanobacteriati</taxon>
        <taxon>Methanobacteriota</taxon>
        <taxon>Stenosarchaea group</taxon>
        <taxon>Methanomicrobia</taxon>
        <taxon>Methanosarcinales</taxon>
        <taxon>Methanosarcinaceae</taxon>
        <taxon>Methanimicrococcus</taxon>
    </lineage>
</organism>